<feature type="transmembrane region" description="Helical" evidence="6">
    <location>
        <begin position="285"/>
        <end position="306"/>
    </location>
</feature>
<feature type="compositionally biased region" description="Polar residues" evidence="5">
    <location>
        <begin position="227"/>
        <end position="238"/>
    </location>
</feature>
<feature type="region of interest" description="Disordered" evidence="5">
    <location>
        <begin position="189"/>
        <end position="239"/>
    </location>
</feature>
<evidence type="ECO:0000256" key="5">
    <source>
        <dbReference type="SAM" id="MobiDB-lite"/>
    </source>
</evidence>
<dbReference type="GO" id="GO:0006465">
    <property type="term" value="P:signal peptide processing"/>
    <property type="evidence" value="ECO:0007669"/>
    <property type="project" value="InterPro"/>
</dbReference>
<dbReference type="SUPFAM" id="SSF51306">
    <property type="entry name" value="LexA/Signal peptidase"/>
    <property type="match status" value="1"/>
</dbReference>
<protein>
    <submittedName>
        <fullName evidence="7">Peptidase S26B, signal peptidase</fullName>
    </submittedName>
</protein>
<keyword evidence="2 6" id="KW-0812">Transmembrane</keyword>
<comment type="caution">
    <text evidence="7">The sequence shown here is derived from an EMBL/GenBank/DDBJ whole genome shotgun (WGS) entry which is preliminary data.</text>
</comment>
<keyword evidence="4 6" id="KW-0472">Membrane</keyword>
<dbReference type="EMBL" id="AOJE01000012">
    <property type="protein sequence ID" value="ELZ42352.1"/>
    <property type="molecule type" value="Genomic_DNA"/>
</dbReference>
<feature type="compositionally biased region" description="Polar residues" evidence="5">
    <location>
        <begin position="378"/>
        <end position="389"/>
    </location>
</feature>
<feature type="transmembrane region" description="Helical" evidence="6">
    <location>
        <begin position="164"/>
        <end position="184"/>
    </location>
</feature>
<dbReference type="Proteomes" id="UP000011514">
    <property type="component" value="Unassembled WGS sequence"/>
</dbReference>
<dbReference type="RefSeq" id="WP_004046941.1">
    <property type="nucleotide sequence ID" value="NZ_AOJE01000012.1"/>
</dbReference>
<feature type="compositionally biased region" description="Polar residues" evidence="5">
    <location>
        <begin position="358"/>
        <end position="368"/>
    </location>
</feature>
<gene>
    <name evidence="7" type="ORF">C471_04915</name>
</gene>
<evidence type="ECO:0000256" key="3">
    <source>
        <dbReference type="ARBA" id="ARBA00022989"/>
    </source>
</evidence>
<dbReference type="NCBIfam" id="TIGR02228">
    <property type="entry name" value="sigpep_I_arch"/>
    <property type="match status" value="1"/>
</dbReference>
<dbReference type="OrthoDB" id="4822at2157"/>
<evidence type="ECO:0000313" key="8">
    <source>
        <dbReference type="Proteomes" id="UP000011514"/>
    </source>
</evidence>
<dbReference type="GO" id="GO:0016020">
    <property type="term" value="C:membrane"/>
    <property type="evidence" value="ECO:0007669"/>
    <property type="project" value="UniProtKB-SubCell"/>
</dbReference>
<evidence type="ECO:0000256" key="6">
    <source>
        <dbReference type="SAM" id="Phobius"/>
    </source>
</evidence>
<organism evidence="7 8">
    <name type="scientific">Halorubrum saccharovorum DSM 1137</name>
    <dbReference type="NCBI Taxonomy" id="1227484"/>
    <lineage>
        <taxon>Archaea</taxon>
        <taxon>Methanobacteriati</taxon>
        <taxon>Methanobacteriota</taxon>
        <taxon>Stenosarchaea group</taxon>
        <taxon>Halobacteria</taxon>
        <taxon>Halobacteriales</taxon>
        <taxon>Haloferacaceae</taxon>
        <taxon>Halorubrum</taxon>
    </lineage>
</organism>
<evidence type="ECO:0000256" key="1">
    <source>
        <dbReference type="ARBA" id="ARBA00004370"/>
    </source>
</evidence>
<feature type="compositionally biased region" description="Polar residues" evidence="5">
    <location>
        <begin position="320"/>
        <end position="339"/>
    </location>
</feature>
<evidence type="ECO:0000256" key="2">
    <source>
        <dbReference type="ARBA" id="ARBA00022692"/>
    </source>
</evidence>
<dbReference type="PRINTS" id="PR00728">
    <property type="entry name" value="SIGNALPTASE"/>
</dbReference>
<reference evidence="7 8" key="1">
    <citation type="journal article" date="2014" name="PLoS Genet.">
        <title>Phylogenetically driven sequencing of extremely halophilic archaea reveals strategies for static and dynamic osmo-response.</title>
        <authorList>
            <person name="Becker E.A."/>
            <person name="Seitzer P.M."/>
            <person name="Tritt A."/>
            <person name="Larsen D."/>
            <person name="Krusor M."/>
            <person name="Yao A.I."/>
            <person name="Wu D."/>
            <person name="Madern D."/>
            <person name="Eisen J.A."/>
            <person name="Darling A.E."/>
            <person name="Facciotti M.T."/>
        </authorList>
    </citation>
    <scope>NUCLEOTIDE SEQUENCE [LARGE SCALE GENOMIC DNA]</scope>
    <source>
        <strain evidence="7 8">DSM 1137</strain>
    </source>
</reference>
<dbReference type="PANTHER" id="PTHR10806:SF6">
    <property type="entry name" value="SIGNAL PEPTIDASE COMPLEX CATALYTIC SUBUNIT SEC11"/>
    <property type="match status" value="1"/>
</dbReference>
<feature type="transmembrane region" description="Helical" evidence="6">
    <location>
        <begin position="24"/>
        <end position="44"/>
    </location>
</feature>
<dbReference type="InterPro" id="IPR001733">
    <property type="entry name" value="Peptidase_S26B"/>
</dbReference>
<dbReference type="InterPro" id="IPR036286">
    <property type="entry name" value="LexA/Signal_pep-like_sf"/>
</dbReference>
<dbReference type="AlphaFoldDB" id="M0E607"/>
<sequence>MTETDTSTATSDQDGRDIPWRRTANVVGVAVLIAIVVPFVVFAVPQVVGADQSYVVLSGSMEPAMSPGDVIIVNSVPASAIERNDVITFGGQGGDTPTTHRVIDVVEQDGTTAFRTQGDANEDPDGSLVTPDQLQGKVLSPGGYLLVIPLIGYLINFAGTQSGFALFVALPVLLLVLNEIWNVIASARSTPNTGGNSSAETTADAAAATTADTSEGEPTEPSRAETTEATGQHNSTAAASDEADAGISFTAAELQLGLGVNAAFLAYSIWVAYSLWTAYDTVETWALGVAGGVGASLLLLGGLYVFGGADDATDEAETDSGSISQQDQPVQSANETAATHDNGDIIARAEASDDPVPQRTNGDGQRASSKGDDGDSVAETSSSGGETDA</sequence>
<dbReference type="GO" id="GO:0004252">
    <property type="term" value="F:serine-type endopeptidase activity"/>
    <property type="evidence" value="ECO:0007669"/>
    <property type="project" value="InterPro"/>
</dbReference>
<dbReference type="InterPro" id="IPR019533">
    <property type="entry name" value="Peptidase_S26"/>
</dbReference>
<dbReference type="CDD" id="cd06530">
    <property type="entry name" value="S26_SPase_I"/>
    <property type="match status" value="1"/>
</dbReference>
<feature type="transmembrane region" description="Helical" evidence="6">
    <location>
        <begin position="138"/>
        <end position="158"/>
    </location>
</feature>
<accession>M0E607</accession>
<dbReference type="eggNOG" id="arCOG01739">
    <property type="taxonomic scope" value="Archaea"/>
</dbReference>
<name>M0E607_9EURY</name>
<evidence type="ECO:0000256" key="4">
    <source>
        <dbReference type="ARBA" id="ARBA00023136"/>
    </source>
</evidence>
<dbReference type="PANTHER" id="PTHR10806">
    <property type="entry name" value="SIGNAL PEPTIDASE COMPLEX CATALYTIC SUBUNIT SEC11"/>
    <property type="match status" value="1"/>
</dbReference>
<evidence type="ECO:0000313" key="7">
    <source>
        <dbReference type="EMBL" id="ELZ42352.1"/>
    </source>
</evidence>
<proteinExistence type="predicted"/>
<comment type="subcellular location">
    <subcellularLocation>
        <location evidence="1">Membrane</location>
    </subcellularLocation>
</comment>
<keyword evidence="8" id="KW-1185">Reference proteome</keyword>
<feature type="compositionally biased region" description="Low complexity" evidence="5">
    <location>
        <begin position="197"/>
        <end position="213"/>
    </location>
</feature>
<feature type="transmembrane region" description="Helical" evidence="6">
    <location>
        <begin position="258"/>
        <end position="279"/>
    </location>
</feature>
<feature type="region of interest" description="Disordered" evidence="5">
    <location>
        <begin position="313"/>
        <end position="389"/>
    </location>
</feature>
<dbReference type="STRING" id="1227484.C471_04915"/>
<keyword evidence="3 6" id="KW-1133">Transmembrane helix</keyword>